<feature type="domain" description="Sushi" evidence="6">
    <location>
        <begin position="185"/>
        <end position="243"/>
    </location>
</feature>
<keyword evidence="3" id="KW-1015">Disulfide bond</keyword>
<dbReference type="Gene3D" id="2.10.70.10">
    <property type="entry name" value="Complement Module, domain 1"/>
    <property type="match status" value="2"/>
</dbReference>
<evidence type="ECO:0000256" key="5">
    <source>
        <dbReference type="PROSITE-ProRule" id="PRU00302"/>
    </source>
</evidence>
<dbReference type="InterPro" id="IPR000436">
    <property type="entry name" value="Sushi_SCR_CCP_dom"/>
</dbReference>
<comment type="caution">
    <text evidence="7">The sequence shown here is derived from an EMBL/GenBank/DDBJ whole genome shotgun (WGS) entry which is preliminary data.</text>
</comment>
<accession>A0AAV4C8I7</accession>
<keyword evidence="2" id="KW-0677">Repeat</keyword>
<evidence type="ECO:0000256" key="2">
    <source>
        <dbReference type="ARBA" id="ARBA00022737"/>
    </source>
</evidence>
<dbReference type="SUPFAM" id="SSF57535">
    <property type="entry name" value="Complement control module/SCR domain"/>
    <property type="match status" value="2"/>
</dbReference>
<comment type="caution">
    <text evidence="5">Lacks conserved residue(s) required for the propagation of feature annotation.</text>
</comment>
<proteinExistence type="predicted"/>
<name>A0AAV4C8I7_9GAST</name>
<organism evidence="7 8">
    <name type="scientific">Plakobranchus ocellatus</name>
    <dbReference type="NCBI Taxonomy" id="259542"/>
    <lineage>
        <taxon>Eukaryota</taxon>
        <taxon>Metazoa</taxon>
        <taxon>Spiralia</taxon>
        <taxon>Lophotrochozoa</taxon>
        <taxon>Mollusca</taxon>
        <taxon>Gastropoda</taxon>
        <taxon>Heterobranchia</taxon>
        <taxon>Euthyneura</taxon>
        <taxon>Panpulmonata</taxon>
        <taxon>Sacoglossa</taxon>
        <taxon>Placobranchoidea</taxon>
        <taxon>Plakobranchidae</taxon>
        <taxon>Plakobranchus</taxon>
    </lineage>
</organism>
<dbReference type="InterPro" id="IPR035976">
    <property type="entry name" value="Sushi/SCR/CCP_sf"/>
</dbReference>
<dbReference type="AlphaFoldDB" id="A0AAV4C8I7"/>
<dbReference type="Proteomes" id="UP000735302">
    <property type="component" value="Unassembled WGS sequence"/>
</dbReference>
<gene>
    <name evidence="7" type="ORF">PoB_005410700</name>
</gene>
<evidence type="ECO:0000256" key="4">
    <source>
        <dbReference type="ARBA" id="ARBA00023180"/>
    </source>
</evidence>
<feature type="domain" description="Sushi" evidence="6">
    <location>
        <begin position="125"/>
        <end position="184"/>
    </location>
</feature>
<dbReference type="PANTHER" id="PTHR19325">
    <property type="entry name" value="COMPLEMENT COMPONENT-RELATED SUSHI DOMAIN-CONTAINING"/>
    <property type="match status" value="1"/>
</dbReference>
<evidence type="ECO:0000259" key="6">
    <source>
        <dbReference type="PROSITE" id="PS50923"/>
    </source>
</evidence>
<reference evidence="7 8" key="1">
    <citation type="journal article" date="2021" name="Elife">
        <title>Chloroplast acquisition without the gene transfer in kleptoplastic sea slugs, Plakobranchus ocellatus.</title>
        <authorList>
            <person name="Maeda T."/>
            <person name="Takahashi S."/>
            <person name="Yoshida T."/>
            <person name="Shimamura S."/>
            <person name="Takaki Y."/>
            <person name="Nagai Y."/>
            <person name="Toyoda A."/>
            <person name="Suzuki Y."/>
            <person name="Arimoto A."/>
            <person name="Ishii H."/>
            <person name="Satoh N."/>
            <person name="Nishiyama T."/>
            <person name="Hasebe M."/>
            <person name="Maruyama T."/>
            <person name="Minagawa J."/>
            <person name="Obokata J."/>
            <person name="Shigenobu S."/>
        </authorList>
    </citation>
    <scope>NUCLEOTIDE SEQUENCE [LARGE SCALE GENOMIC DNA]</scope>
</reference>
<evidence type="ECO:0000313" key="7">
    <source>
        <dbReference type="EMBL" id="GFO27602.1"/>
    </source>
</evidence>
<dbReference type="InterPro" id="IPR050350">
    <property type="entry name" value="Compl-Cell_Adhes-Reg"/>
</dbReference>
<dbReference type="PANTHER" id="PTHR19325:SF575">
    <property type="entry name" value="LOCOMOTION-RELATED PROTEIN HIKARU GENKI"/>
    <property type="match status" value="1"/>
</dbReference>
<dbReference type="EMBL" id="BLXT01005934">
    <property type="protein sequence ID" value="GFO27602.1"/>
    <property type="molecule type" value="Genomic_DNA"/>
</dbReference>
<dbReference type="Pfam" id="PF00084">
    <property type="entry name" value="Sushi"/>
    <property type="match status" value="1"/>
</dbReference>
<evidence type="ECO:0000313" key="8">
    <source>
        <dbReference type="Proteomes" id="UP000735302"/>
    </source>
</evidence>
<keyword evidence="8" id="KW-1185">Reference proteome</keyword>
<evidence type="ECO:0000256" key="3">
    <source>
        <dbReference type="ARBA" id="ARBA00023157"/>
    </source>
</evidence>
<evidence type="ECO:0000256" key="1">
    <source>
        <dbReference type="ARBA" id="ARBA00022659"/>
    </source>
</evidence>
<sequence>MDAALTSRSTRDAFPGLVSPDIEIAYGGEAVYTCSPGYTPPAGSSFISSCQATEPGAPLPTSGVTRWTVAPLHRWLAPATLIMPPPRTAKHECIEPAVVEGEVGVTSTCTENGNWSTVSMAFLSVPCGTAPPLANGRVVYNITDGSFRAIYTCDTGFVLESDATERQCMPGLNTWSNQSISCSGVECGAAPEVSHATVAGTDRRFPAQITYTCNRGYSLTSSASTRTCNQDGSWSSENVICEPVVCDPPTLPEFTVFTPDVVKLRDSYGTEIA</sequence>
<protein>
    <submittedName>
        <fullName evidence="7">Sushi/von Willebrand factor type a/egf/pentraxin domain-containing 1</fullName>
    </submittedName>
</protein>
<dbReference type="SMART" id="SM00032">
    <property type="entry name" value="CCP"/>
    <property type="match status" value="2"/>
</dbReference>
<keyword evidence="1 5" id="KW-0768">Sushi</keyword>
<keyword evidence="4" id="KW-0325">Glycoprotein</keyword>
<dbReference type="PROSITE" id="PS50923">
    <property type="entry name" value="SUSHI"/>
    <property type="match status" value="2"/>
</dbReference>
<dbReference type="CDD" id="cd00033">
    <property type="entry name" value="CCP"/>
    <property type="match status" value="2"/>
</dbReference>